<evidence type="ECO:0000313" key="2">
    <source>
        <dbReference type="EMBL" id="KAF2418764.1"/>
    </source>
</evidence>
<dbReference type="OrthoDB" id="3882058at2759"/>
<proteinExistence type="predicted"/>
<reference evidence="2" key="1">
    <citation type="journal article" date="2020" name="Stud. Mycol.">
        <title>101 Dothideomycetes genomes: a test case for predicting lifestyles and emergence of pathogens.</title>
        <authorList>
            <person name="Haridas S."/>
            <person name="Albert R."/>
            <person name="Binder M."/>
            <person name="Bloem J."/>
            <person name="Labutti K."/>
            <person name="Salamov A."/>
            <person name="Andreopoulos B."/>
            <person name="Baker S."/>
            <person name="Barry K."/>
            <person name="Bills G."/>
            <person name="Bluhm B."/>
            <person name="Cannon C."/>
            <person name="Castanera R."/>
            <person name="Culley D."/>
            <person name="Daum C."/>
            <person name="Ezra D."/>
            <person name="Gonzalez J."/>
            <person name="Henrissat B."/>
            <person name="Kuo A."/>
            <person name="Liang C."/>
            <person name="Lipzen A."/>
            <person name="Lutzoni F."/>
            <person name="Magnuson J."/>
            <person name="Mondo S."/>
            <person name="Nolan M."/>
            <person name="Ohm R."/>
            <person name="Pangilinan J."/>
            <person name="Park H.-J."/>
            <person name="Ramirez L."/>
            <person name="Alfaro M."/>
            <person name="Sun H."/>
            <person name="Tritt A."/>
            <person name="Yoshinaga Y."/>
            <person name="Zwiers L.-H."/>
            <person name="Turgeon B."/>
            <person name="Goodwin S."/>
            <person name="Spatafora J."/>
            <person name="Crous P."/>
            <person name="Grigoriev I."/>
        </authorList>
    </citation>
    <scope>NUCLEOTIDE SEQUENCE</scope>
    <source>
        <strain evidence="2">CBS 130266</strain>
    </source>
</reference>
<protein>
    <recommendedName>
        <fullName evidence="4">Only prolin and serin are matching in the corresponding protein</fullName>
    </recommendedName>
</protein>
<feature type="compositionally biased region" description="Low complexity" evidence="1">
    <location>
        <begin position="272"/>
        <end position="284"/>
    </location>
</feature>
<feature type="region of interest" description="Disordered" evidence="1">
    <location>
        <begin position="272"/>
        <end position="299"/>
    </location>
</feature>
<dbReference type="EMBL" id="MU007124">
    <property type="protein sequence ID" value="KAF2418764.1"/>
    <property type="molecule type" value="Genomic_DNA"/>
</dbReference>
<gene>
    <name evidence="2" type="ORF">EJ08DRAFT_551924</name>
</gene>
<comment type="caution">
    <text evidence="2">The sequence shown here is derived from an EMBL/GenBank/DDBJ whole genome shotgun (WGS) entry which is preliminary data.</text>
</comment>
<feature type="compositionally biased region" description="Low complexity" evidence="1">
    <location>
        <begin position="18"/>
        <end position="32"/>
    </location>
</feature>
<feature type="region of interest" description="Disordered" evidence="1">
    <location>
        <begin position="1"/>
        <end position="59"/>
    </location>
</feature>
<feature type="region of interest" description="Disordered" evidence="1">
    <location>
        <begin position="109"/>
        <end position="130"/>
    </location>
</feature>
<dbReference type="AlphaFoldDB" id="A0A9P4TT88"/>
<dbReference type="Proteomes" id="UP000800235">
    <property type="component" value="Unassembled WGS sequence"/>
</dbReference>
<name>A0A9P4TT88_9PEZI</name>
<feature type="compositionally biased region" description="Low complexity" evidence="1">
    <location>
        <begin position="156"/>
        <end position="177"/>
    </location>
</feature>
<evidence type="ECO:0008006" key="4">
    <source>
        <dbReference type="Google" id="ProtNLM"/>
    </source>
</evidence>
<keyword evidence="3" id="KW-1185">Reference proteome</keyword>
<organism evidence="2 3">
    <name type="scientific">Tothia fuscella</name>
    <dbReference type="NCBI Taxonomy" id="1048955"/>
    <lineage>
        <taxon>Eukaryota</taxon>
        <taxon>Fungi</taxon>
        <taxon>Dikarya</taxon>
        <taxon>Ascomycota</taxon>
        <taxon>Pezizomycotina</taxon>
        <taxon>Dothideomycetes</taxon>
        <taxon>Pleosporomycetidae</taxon>
        <taxon>Venturiales</taxon>
        <taxon>Cylindrosympodiaceae</taxon>
        <taxon>Tothia</taxon>
    </lineage>
</organism>
<evidence type="ECO:0000256" key="1">
    <source>
        <dbReference type="SAM" id="MobiDB-lite"/>
    </source>
</evidence>
<sequence length="478" mass="52370">SETSAPPTPTFSLRGHSRFPSSNSSLASSSTSPICDHSDVSGSSSKLPMPKLDEDPTEHDDFITTSNEFQDMRPFDLGIKAEGLQDRTTIVLSEGHFYDLESSFGDGAEIGPPRALRTRKSSDSPISNISNRFGERFPSFSGRWNKRKPAQLYTGSALPSLTSSRPASSRSSSLTSANFPGFDQSEPLPATPSLSIGGDFSAPASPIDIHYQDHEEPFNRQDLASTPLLPPMMDCPWSNDNNIQSPLQSPSIADPAKTLSIVSSQAETPLLRGLPSPSLSSRPSVASFHRNRTGTGTPSTLPASCDVPFLFLADPNDEWSIKLGHANYSIQPEPYVPEVCDASSCRQLVADWELARTNYFRHKHRTIEHYGSNSKTFKLTEQKWAHIEAVWKKNNDLANIEAARNSTEAYPIIIPNEPAPLTTMPTLDDPRNEGKFPKLGDQDIVGPMEQIAARAQPPARQSNVVKFLSHIFGRQIGR</sequence>
<feature type="non-terminal residue" evidence="2">
    <location>
        <position position="1"/>
    </location>
</feature>
<evidence type="ECO:0000313" key="3">
    <source>
        <dbReference type="Proteomes" id="UP000800235"/>
    </source>
</evidence>
<feature type="non-terminal residue" evidence="2">
    <location>
        <position position="478"/>
    </location>
</feature>
<feature type="region of interest" description="Disordered" evidence="1">
    <location>
        <begin position="155"/>
        <end position="201"/>
    </location>
</feature>
<accession>A0A9P4TT88</accession>